<keyword evidence="7 8" id="KW-0472">Membrane</keyword>
<dbReference type="InterPro" id="IPR001611">
    <property type="entry name" value="Leu-rich_rpt"/>
</dbReference>
<dbReference type="Pfam" id="PF00560">
    <property type="entry name" value="LRR_1"/>
    <property type="match status" value="5"/>
</dbReference>
<protein>
    <submittedName>
        <fullName evidence="10">OLC1v1007811C1</fullName>
    </submittedName>
</protein>
<keyword evidence="3 8" id="KW-0812">Transmembrane</keyword>
<feature type="transmembrane region" description="Helical" evidence="8">
    <location>
        <begin position="427"/>
        <end position="446"/>
    </location>
</feature>
<accession>A0AAV1DKI5</accession>
<dbReference type="PANTHER" id="PTHR48064">
    <property type="entry name" value="OS01G0750400 PROTEIN"/>
    <property type="match status" value="1"/>
</dbReference>
<gene>
    <name evidence="10" type="ORF">OLC1_LOCUS16360</name>
</gene>
<evidence type="ECO:0000259" key="9">
    <source>
        <dbReference type="Pfam" id="PF08263"/>
    </source>
</evidence>
<comment type="subcellular location">
    <subcellularLocation>
        <location evidence="1">Membrane</location>
    </subcellularLocation>
</comment>
<reference evidence="10" key="1">
    <citation type="submission" date="2023-03" db="EMBL/GenBank/DDBJ databases">
        <authorList>
            <person name="Julca I."/>
        </authorList>
    </citation>
    <scope>NUCLEOTIDE SEQUENCE</scope>
</reference>
<dbReference type="GO" id="GO:0051707">
    <property type="term" value="P:response to other organism"/>
    <property type="evidence" value="ECO:0007669"/>
    <property type="project" value="UniProtKB-ARBA"/>
</dbReference>
<dbReference type="Pfam" id="PF08263">
    <property type="entry name" value="LRRNT_2"/>
    <property type="match status" value="1"/>
</dbReference>
<dbReference type="EMBL" id="OX459123">
    <property type="protein sequence ID" value="CAI9108248.1"/>
    <property type="molecule type" value="Genomic_DNA"/>
</dbReference>
<evidence type="ECO:0000256" key="2">
    <source>
        <dbReference type="ARBA" id="ARBA00022614"/>
    </source>
</evidence>
<keyword evidence="6 8" id="KW-1133">Transmembrane helix</keyword>
<proteinExistence type="predicted"/>
<dbReference type="FunFam" id="3.80.10.10:FF:000400">
    <property type="entry name" value="Nuclear pore complex protein NUP107"/>
    <property type="match status" value="1"/>
</dbReference>
<dbReference type="SMART" id="SM00369">
    <property type="entry name" value="LRR_TYP"/>
    <property type="match status" value="5"/>
</dbReference>
<keyword evidence="2" id="KW-0433">Leucine-rich repeat</keyword>
<evidence type="ECO:0000256" key="1">
    <source>
        <dbReference type="ARBA" id="ARBA00004370"/>
    </source>
</evidence>
<dbReference type="InterPro" id="IPR032675">
    <property type="entry name" value="LRR_dom_sf"/>
</dbReference>
<organism evidence="10 11">
    <name type="scientific">Oldenlandia corymbosa var. corymbosa</name>
    <dbReference type="NCBI Taxonomy" id="529605"/>
    <lineage>
        <taxon>Eukaryota</taxon>
        <taxon>Viridiplantae</taxon>
        <taxon>Streptophyta</taxon>
        <taxon>Embryophyta</taxon>
        <taxon>Tracheophyta</taxon>
        <taxon>Spermatophyta</taxon>
        <taxon>Magnoliopsida</taxon>
        <taxon>eudicotyledons</taxon>
        <taxon>Gunneridae</taxon>
        <taxon>Pentapetalae</taxon>
        <taxon>asterids</taxon>
        <taxon>lamiids</taxon>
        <taxon>Gentianales</taxon>
        <taxon>Rubiaceae</taxon>
        <taxon>Rubioideae</taxon>
        <taxon>Spermacoceae</taxon>
        <taxon>Hedyotis-Oldenlandia complex</taxon>
        <taxon>Oldenlandia</taxon>
    </lineage>
</organism>
<evidence type="ECO:0000256" key="4">
    <source>
        <dbReference type="ARBA" id="ARBA00022729"/>
    </source>
</evidence>
<dbReference type="Proteomes" id="UP001161247">
    <property type="component" value="Chromosome 6"/>
</dbReference>
<evidence type="ECO:0000256" key="5">
    <source>
        <dbReference type="ARBA" id="ARBA00022737"/>
    </source>
</evidence>
<evidence type="ECO:0000256" key="8">
    <source>
        <dbReference type="SAM" id="Phobius"/>
    </source>
</evidence>
<evidence type="ECO:0000256" key="6">
    <source>
        <dbReference type="ARBA" id="ARBA00022989"/>
    </source>
</evidence>
<dbReference type="InterPro" id="IPR003591">
    <property type="entry name" value="Leu-rich_rpt_typical-subtyp"/>
</dbReference>
<dbReference type="SUPFAM" id="SSF52058">
    <property type="entry name" value="L domain-like"/>
    <property type="match status" value="1"/>
</dbReference>
<dbReference type="Gene3D" id="3.80.10.10">
    <property type="entry name" value="Ribonuclease Inhibitor"/>
    <property type="match status" value="3"/>
</dbReference>
<dbReference type="FunFam" id="3.80.10.10:FF:000383">
    <property type="entry name" value="Leucine-rich repeat receptor protein kinase EMS1"/>
    <property type="match status" value="1"/>
</dbReference>
<keyword evidence="5" id="KW-0677">Repeat</keyword>
<sequence length="471" mass="52297">MALIPTAESSPFFTSFWTQVSCFQLRIEEKSVAIPIPQISGALEFCLSGICINQHLCCFGHSNCKHGHAWEFYCAAFLVHLCINIRCVFTELGGASSLSLLRQWDVVAPSISFSWNASHPTPCSWDGVICEAEFVVSLNLSYYNISGQLGHEIGYLKHLRSVRLTYNKLFGSIPPEVGNCSLLEELWLTGNSFTGELPASLWNLLNLGTLELSGNSLEGNLPNSLCKLEKLWVLGLLGNKLTGMIPNCIWNMTKLKLLDLEGNGLQGMIPTSFPNGSSLMGLSIIGNRFEGPLPPSLCELEELEQLHIASNKLNGTIPDCIWNMSKLGYFDARENGFHGMLPTNFPTLNSWTLIILNDNQFEGPLPSSLCKLENLQYLTLRHNKLAGLCGFPLEDCGASHEGSQPNPSNPQTDEQVDLMNGLTKESVLLGFACGLILGLMGHLMFYTQKPKWFHAWLNVHMNNWCTKRRRL</sequence>
<dbReference type="GO" id="GO:0016020">
    <property type="term" value="C:membrane"/>
    <property type="evidence" value="ECO:0007669"/>
    <property type="project" value="UniProtKB-SubCell"/>
</dbReference>
<evidence type="ECO:0000313" key="10">
    <source>
        <dbReference type="EMBL" id="CAI9108248.1"/>
    </source>
</evidence>
<dbReference type="AlphaFoldDB" id="A0AAV1DKI5"/>
<keyword evidence="4" id="KW-0732">Signal</keyword>
<evidence type="ECO:0000313" key="11">
    <source>
        <dbReference type="Proteomes" id="UP001161247"/>
    </source>
</evidence>
<dbReference type="PANTHER" id="PTHR48064:SF6">
    <property type="entry name" value="RECEPTOR-LIKE PROTEIN KINASE 2"/>
    <property type="match status" value="1"/>
</dbReference>
<evidence type="ECO:0000256" key="7">
    <source>
        <dbReference type="ARBA" id="ARBA00023136"/>
    </source>
</evidence>
<keyword evidence="11" id="KW-1185">Reference proteome</keyword>
<dbReference type="InterPro" id="IPR013210">
    <property type="entry name" value="LRR_N_plant-typ"/>
</dbReference>
<dbReference type="InterPro" id="IPR053038">
    <property type="entry name" value="RLP_Defense"/>
</dbReference>
<dbReference type="GO" id="GO:0006952">
    <property type="term" value="P:defense response"/>
    <property type="evidence" value="ECO:0007669"/>
    <property type="project" value="UniProtKB-ARBA"/>
</dbReference>
<name>A0AAV1DKI5_OLDCO</name>
<evidence type="ECO:0000256" key="3">
    <source>
        <dbReference type="ARBA" id="ARBA00022692"/>
    </source>
</evidence>
<feature type="domain" description="Leucine-rich repeat-containing N-terminal plant-type" evidence="9">
    <location>
        <begin position="109"/>
        <end position="130"/>
    </location>
</feature>